<dbReference type="SUPFAM" id="SSF53383">
    <property type="entry name" value="PLP-dependent transferases"/>
    <property type="match status" value="1"/>
</dbReference>
<keyword evidence="2" id="KW-0032">Aminotransferase</keyword>
<dbReference type="Gene3D" id="3.40.640.10">
    <property type="entry name" value="Type I PLP-dependent aspartate aminotransferase-like (Major domain)"/>
    <property type="match status" value="1"/>
</dbReference>
<name>A0A3N6PG57_NATCH</name>
<dbReference type="EMBL" id="REFZ01000010">
    <property type="protein sequence ID" value="RQG99199.1"/>
    <property type="molecule type" value="Genomic_DNA"/>
</dbReference>
<dbReference type="CDD" id="cd00616">
    <property type="entry name" value="AHBA_syn"/>
    <property type="match status" value="1"/>
</dbReference>
<dbReference type="Gene3D" id="3.90.1150.10">
    <property type="entry name" value="Aspartate Aminotransferase, domain 1"/>
    <property type="match status" value="1"/>
</dbReference>
<dbReference type="GO" id="GO:0030170">
    <property type="term" value="F:pyridoxal phosphate binding"/>
    <property type="evidence" value="ECO:0007669"/>
    <property type="project" value="TreeGrafter"/>
</dbReference>
<dbReference type="GO" id="GO:0008483">
    <property type="term" value="F:transaminase activity"/>
    <property type="evidence" value="ECO:0007669"/>
    <property type="project" value="UniProtKB-KW"/>
</dbReference>
<dbReference type="PANTHER" id="PTHR30244">
    <property type="entry name" value="TRANSAMINASE"/>
    <property type="match status" value="1"/>
</dbReference>
<keyword evidence="3" id="KW-1185">Reference proteome</keyword>
<evidence type="ECO:0000313" key="3">
    <source>
        <dbReference type="Proteomes" id="UP000281431"/>
    </source>
</evidence>
<dbReference type="InterPro" id="IPR015424">
    <property type="entry name" value="PyrdxlP-dep_Trfase"/>
</dbReference>
<organism evidence="2 3">
    <name type="scientific">Natrarchaeobius chitinivorans</name>
    <dbReference type="NCBI Taxonomy" id="1679083"/>
    <lineage>
        <taxon>Archaea</taxon>
        <taxon>Methanobacteriati</taxon>
        <taxon>Methanobacteriota</taxon>
        <taxon>Stenosarchaea group</taxon>
        <taxon>Halobacteria</taxon>
        <taxon>Halobacteriales</taxon>
        <taxon>Natrialbaceae</taxon>
        <taxon>Natrarchaeobius</taxon>
    </lineage>
</organism>
<sequence length="383" mass="42004">MIDRIERSLTTLHVGVDEDDVDEIVSAINAGSLAGNAPVVDEYERLLERQFGTSHAIAYANGTVSLQGALRAAGVGRGDEVALPPTCPVMTALPILNLGASPVFVDTKSHNSFSICPHSLRERLTPDTKAIISIPMWGYPTKIGAVNDIAAERGTVVIEDAAQAHGATIGDDYVGTNADIGSFSTHQQKVICTGEGGFLLTDSDELARKVAELRSFGICYFSRREFADHSANYGDRFGMNYKFNAMGAAMGIAQLDKFSSKLERRRTNAEYLMDQLAQENGPREIPTPPEHSPNYYALVLESRDPDRSGSEISDRLVNYNVVSDTYAYNFKPLFEYPLFSEYRTDCPNAEALTKRIFTVPTHEGLDRSELDYIIDSVLEADSP</sequence>
<dbReference type="PIRSF" id="PIRSF000390">
    <property type="entry name" value="PLP_StrS"/>
    <property type="match status" value="1"/>
</dbReference>
<protein>
    <submittedName>
        <fullName evidence="2">DegT/DnrJ/EryC1/StrS family aminotransferase</fullName>
    </submittedName>
</protein>
<keyword evidence="2" id="KW-0808">Transferase</keyword>
<dbReference type="InterPro" id="IPR015421">
    <property type="entry name" value="PyrdxlP-dep_Trfase_major"/>
</dbReference>
<reference evidence="2 3" key="1">
    <citation type="submission" date="2018-10" db="EMBL/GenBank/DDBJ databases">
        <title>Natrarchaeobius chitinivorans gen. nov., sp. nov., and Natrarchaeobius haloalkaliphilus sp. nov., alkaliphilic, chitin-utilizing haloarchaea from hypersaline alkaline lakes.</title>
        <authorList>
            <person name="Sorokin D.Y."/>
            <person name="Elcheninov A.G."/>
            <person name="Kostrikina N.A."/>
            <person name="Bale N.J."/>
            <person name="Sinninghe Damste J.S."/>
            <person name="Khijniak T.V."/>
            <person name="Kublanov I.V."/>
            <person name="Toshchakov S.V."/>
        </authorList>
    </citation>
    <scope>NUCLEOTIDE SEQUENCE [LARGE SCALE GENOMIC DNA]</scope>
    <source>
        <strain evidence="2 3">AArcht7</strain>
    </source>
</reference>
<gene>
    <name evidence="2" type="ORF">EA472_15135</name>
</gene>
<keyword evidence="1" id="KW-0663">Pyridoxal phosphate</keyword>
<dbReference type="OrthoDB" id="10355at2157"/>
<evidence type="ECO:0000256" key="1">
    <source>
        <dbReference type="RuleBase" id="RU004508"/>
    </source>
</evidence>
<evidence type="ECO:0000313" key="2">
    <source>
        <dbReference type="EMBL" id="RQG99199.1"/>
    </source>
</evidence>
<dbReference type="InterPro" id="IPR000653">
    <property type="entry name" value="DegT/StrS_aminotransferase"/>
</dbReference>
<dbReference type="AlphaFoldDB" id="A0A3N6PG57"/>
<comment type="caution">
    <text evidence="2">The sequence shown here is derived from an EMBL/GenBank/DDBJ whole genome shotgun (WGS) entry which is preliminary data.</text>
</comment>
<comment type="similarity">
    <text evidence="1">Belongs to the DegT/DnrJ/EryC1 family.</text>
</comment>
<dbReference type="Pfam" id="PF01041">
    <property type="entry name" value="DegT_DnrJ_EryC1"/>
    <property type="match status" value="1"/>
</dbReference>
<dbReference type="PANTHER" id="PTHR30244:SF34">
    <property type="entry name" value="DTDP-4-AMINO-4,6-DIDEOXYGALACTOSE TRANSAMINASE"/>
    <property type="match status" value="1"/>
</dbReference>
<dbReference type="InterPro" id="IPR015422">
    <property type="entry name" value="PyrdxlP-dep_Trfase_small"/>
</dbReference>
<dbReference type="GO" id="GO:0000271">
    <property type="term" value="P:polysaccharide biosynthetic process"/>
    <property type="evidence" value="ECO:0007669"/>
    <property type="project" value="TreeGrafter"/>
</dbReference>
<proteinExistence type="inferred from homology"/>
<dbReference type="Proteomes" id="UP000281431">
    <property type="component" value="Unassembled WGS sequence"/>
</dbReference>
<accession>A0A3N6PG57</accession>